<accession>A0A4R9K7H9</accession>
<evidence type="ECO:0008006" key="4">
    <source>
        <dbReference type="Google" id="ProtNLM"/>
    </source>
</evidence>
<sequence>MQKYFLIIFLFALSMAVTNCASSTVGVAASNKPILNTTYETIKSVDKLFTWYSVDLILISVSTETPPTEKIYDVMMEGETADAIINIRYYNEKSVFGPIIRHHFGIRGDLIRYTSTTNTIPTGKGRK</sequence>
<feature type="chain" id="PRO_5020239448" description="Lipoprotein" evidence="1">
    <location>
        <begin position="22"/>
        <end position="127"/>
    </location>
</feature>
<dbReference type="RefSeq" id="WP_135622010.1">
    <property type="nucleotide sequence ID" value="NZ_RQGD01000010.1"/>
</dbReference>
<evidence type="ECO:0000313" key="2">
    <source>
        <dbReference type="EMBL" id="TGL62268.1"/>
    </source>
</evidence>
<evidence type="ECO:0000256" key="1">
    <source>
        <dbReference type="SAM" id="SignalP"/>
    </source>
</evidence>
<comment type="caution">
    <text evidence="2">The sequence shown here is derived from an EMBL/GenBank/DDBJ whole genome shotgun (WGS) entry which is preliminary data.</text>
</comment>
<proteinExistence type="predicted"/>
<dbReference type="Proteomes" id="UP000297693">
    <property type="component" value="Unassembled WGS sequence"/>
</dbReference>
<reference evidence="2" key="1">
    <citation type="journal article" date="2019" name="PLoS Negl. Trop. Dis.">
        <title>Revisiting the worldwide diversity of Leptospira species in the environment.</title>
        <authorList>
            <person name="Vincent A.T."/>
            <person name="Schiettekatte O."/>
            <person name="Bourhy P."/>
            <person name="Veyrier F.J."/>
            <person name="Picardeau M."/>
        </authorList>
    </citation>
    <scope>NUCLEOTIDE SEQUENCE [LARGE SCALE GENOMIC DNA]</scope>
    <source>
        <strain evidence="2">201702476</strain>
    </source>
</reference>
<protein>
    <recommendedName>
        <fullName evidence="4">Lipoprotein</fullName>
    </recommendedName>
</protein>
<keyword evidence="3" id="KW-1185">Reference proteome</keyword>
<feature type="signal peptide" evidence="1">
    <location>
        <begin position="1"/>
        <end position="21"/>
    </location>
</feature>
<evidence type="ECO:0000313" key="3">
    <source>
        <dbReference type="Proteomes" id="UP000297693"/>
    </source>
</evidence>
<organism evidence="2 3">
    <name type="scientific">Leptospira ognonensis</name>
    <dbReference type="NCBI Taxonomy" id="2484945"/>
    <lineage>
        <taxon>Bacteria</taxon>
        <taxon>Pseudomonadati</taxon>
        <taxon>Spirochaetota</taxon>
        <taxon>Spirochaetia</taxon>
        <taxon>Leptospirales</taxon>
        <taxon>Leptospiraceae</taxon>
        <taxon>Leptospira</taxon>
    </lineage>
</organism>
<dbReference type="AlphaFoldDB" id="A0A4R9K7H9"/>
<dbReference type="OrthoDB" id="342588at2"/>
<keyword evidence="1" id="KW-0732">Signal</keyword>
<gene>
    <name evidence="2" type="ORF">EHQ58_03445</name>
</gene>
<dbReference type="NCBIfam" id="NF047814">
    <property type="entry name" value="LIC20211_lipo"/>
    <property type="match status" value="1"/>
</dbReference>
<name>A0A4R9K7H9_9LEPT</name>
<dbReference type="EMBL" id="RQGD01000010">
    <property type="protein sequence ID" value="TGL62268.1"/>
    <property type="molecule type" value="Genomic_DNA"/>
</dbReference>